<comment type="caution">
    <text evidence="6">The sequence shown here is derived from an EMBL/GenBank/DDBJ whole genome shotgun (WGS) entry which is preliminary data.</text>
</comment>
<dbReference type="InterPro" id="IPR001647">
    <property type="entry name" value="HTH_TetR"/>
</dbReference>
<gene>
    <name evidence="6" type="ORF">B0O44_103556</name>
</gene>
<dbReference type="Gene3D" id="1.10.357.10">
    <property type="entry name" value="Tetracycline Repressor, domain 2"/>
    <property type="match status" value="1"/>
</dbReference>
<dbReference type="GO" id="GO:0003677">
    <property type="term" value="F:DNA binding"/>
    <property type="evidence" value="ECO:0007669"/>
    <property type="project" value="UniProtKB-UniRule"/>
</dbReference>
<evidence type="ECO:0000256" key="1">
    <source>
        <dbReference type="ARBA" id="ARBA00023015"/>
    </source>
</evidence>
<dbReference type="EMBL" id="QKLU01000003">
    <property type="protein sequence ID" value="PYF75109.1"/>
    <property type="molecule type" value="Genomic_DNA"/>
</dbReference>
<dbReference type="InterPro" id="IPR009057">
    <property type="entry name" value="Homeodomain-like_sf"/>
</dbReference>
<dbReference type="PANTHER" id="PTHR43479">
    <property type="entry name" value="ACREF/ENVCD OPERON REPRESSOR-RELATED"/>
    <property type="match status" value="1"/>
</dbReference>
<protein>
    <submittedName>
        <fullName evidence="6">TetR family transcriptional regulator</fullName>
    </submittedName>
</protein>
<feature type="domain" description="HTH tetR-type" evidence="5">
    <location>
        <begin position="12"/>
        <end position="72"/>
    </location>
</feature>
<evidence type="ECO:0000259" key="5">
    <source>
        <dbReference type="PROSITE" id="PS50977"/>
    </source>
</evidence>
<keyword evidence="7" id="KW-1185">Reference proteome</keyword>
<feature type="DNA-binding region" description="H-T-H motif" evidence="4">
    <location>
        <begin position="35"/>
        <end position="54"/>
    </location>
</feature>
<dbReference type="Pfam" id="PF13305">
    <property type="entry name" value="TetR_C_33"/>
    <property type="match status" value="1"/>
</dbReference>
<keyword evidence="3" id="KW-0804">Transcription</keyword>
<dbReference type="Pfam" id="PF00440">
    <property type="entry name" value="TetR_N"/>
    <property type="match status" value="1"/>
</dbReference>
<dbReference type="InterPro" id="IPR050624">
    <property type="entry name" value="HTH-type_Tx_Regulator"/>
</dbReference>
<evidence type="ECO:0000256" key="2">
    <source>
        <dbReference type="ARBA" id="ARBA00023125"/>
    </source>
</evidence>
<dbReference type="SUPFAM" id="SSF48498">
    <property type="entry name" value="Tetracyclin repressor-like, C-terminal domain"/>
    <property type="match status" value="1"/>
</dbReference>
<dbReference type="PRINTS" id="PR00455">
    <property type="entry name" value="HTHTETR"/>
</dbReference>
<evidence type="ECO:0000313" key="7">
    <source>
        <dbReference type="Proteomes" id="UP000248198"/>
    </source>
</evidence>
<organism evidence="6 7">
    <name type="scientific">Pedobacter nutrimenti</name>
    <dbReference type="NCBI Taxonomy" id="1241337"/>
    <lineage>
        <taxon>Bacteria</taxon>
        <taxon>Pseudomonadati</taxon>
        <taxon>Bacteroidota</taxon>
        <taxon>Sphingobacteriia</taxon>
        <taxon>Sphingobacteriales</taxon>
        <taxon>Sphingobacteriaceae</taxon>
        <taxon>Pedobacter</taxon>
    </lineage>
</organism>
<reference evidence="6 7" key="1">
    <citation type="submission" date="2018-06" db="EMBL/GenBank/DDBJ databases">
        <title>Genomic Encyclopedia of Archaeal and Bacterial Type Strains, Phase II (KMG-II): from individual species to whole genera.</title>
        <authorList>
            <person name="Goeker M."/>
        </authorList>
    </citation>
    <scope>NUCLEOTIDE SEQUENCE [LARGE SCALE GENOMIC DNA]</scope>
    <source>
        <strain evidence="6 7">DSM 27372</strain>
    </source>
</reference>
<evidence type="ECO:0000313" key="6">
    <source>
        <dbReference type="EMBL" id="PYF75109.1"/>
    </source>
</evidence>
<evidence type="ECO:0000256" key="3">
    <source>
        <dbReference type="ARBA" id="ARBA00023163"/>
    </source>
</evidence>
<dbReference type="Proteomes" id="UP000248198">
    <property type="component" value="Unassembled WGS sequence"/>
</dbReference>
<keyword evidence="2 4" id="KW-0238">DNA-binding</keyword>
<dbReference type="InterPro" id="IPR025996">
    <property type="entry name" value="MT1864/Rv1816-like_C"/>
</dbReference>
<accession>A0A318UTY7</accession>
<dbReference type="PROSITE" id="PS50977">
    <property type="entry name" value="HTH_TETR_2"/>
    <property type="match status" value="1"/>
</dbReference>
<dbReference type="PANTHER" id="PTHR43479:SF11">
    <property type="entry name" value="ACREF_ENVCD OPERON REPRESSOR-RELATED"/>
    <property type="match status" value="1"/>
</dbReference>
<proteinExistence type="predicted"/>
<evidence type="ECO:0000256" key="4">
    <source>
        <dbReference type="PROSITE-ProRule" id="PRU00335"/>
    </source>
</evidence>
<dbReference type="AlphaFoldDB" id="A0A318UTY7"/>
<name>A0A318UTY7_9SPHI</name>
<dbReference type="SUPFAM" id="SSF46689">
    <property type="entry name" value="Homeodomain-like"/>
    <property type="match status" value="1"/>
</dbReference>
<dbReference type="RefSeq" id="WP_170123310.1">
    <property type="nucleotide sequence ID" value="NZ_QKLU01000003.1"/>
</dbReference>
<dbReference type="InterPro" id="IPR036271">
    <property type="entry name" value="Tet_transcr_reg_TetR-rel_C_sf"/>
</dbReference>
<sequence>MGSKERIERLKAKVYQDILDAAMTIIKQEGYDALSIRKIADKIEYSTAIIYSYFLNKEAVLIELSREGFSMLMDCMKQKLATVTEPHDRMEAMLMAYLLFATKENELYQLMYQVGTGVADVGEAFPALATFMGLFREEMQGLVKGKPFTEETFRCNYLVCISFVHGLVALNRYYKNIDPAMNDMVLKRAIGGIIHTIELS</sequence>
<keyword evidence="1" id="KW-0805">Transcription regulation</keyword>